<evidence type="ECO:0000313" key="14">
    <source>
        <dbReference type="Proteomes" id="UP000184097"/>
    </source>
</evidence>
<dbReference type="Gene3D" id="6.10.250.2080">
    <property type="match status" value="1"/>
</dbReference>
<comment type="similarity">
    <text evidence="2 12">Belongs to the type III secretion exporter family.</text>
</comment>
<comment type="function">
    <text evidence="12">Required for formation of the rod structure in the basal body of the flagellar apparatus. Together with FliI and FliH, may constitute the export apparatus of flagellin.</text>
</comment>
<organism evidence="13 14">
    <name type="scientific">Butyrivibrio hungatei DSM 14810</name>
    <dbReference type="NCBI Taxonomy" id="1121132"/>
    <lineage>
        <taxon>Bacteria</taxon>
        <taxon>Bacillati</taxon>
        <taxon>Bacillota</taxon>
        <taxon>Clostridia</taxon>
        <taxon>Lachnospirales</taxon>
        <taxon>Lachnospiraceae</taxon>
        <taxon>Butyrivibrio</taxon>
    </lineage>
</organism>
<evidence type="ECO:0000256" key="11">
    <source>
        <dbReference type="ARBA" id="ARBA00023225"/>
    </source>
</evidence>
<evidence type="ECO:0000256" key="1">
    <source>
        <dbReference type="ARBA" id="ARBA00004651"/>
    </source>
</evidence>
<dbReference type="InterPro" id="IPR006136">
    <property type="entry name" value="FlhB"/>
</dbReference>
<feature type="transmembrane region" description="Helical" evidence="12">
    <location>
        <begin position="59"/>
        <end position="79"/>
    </location>
</feature>
<sequence>MILSTACKLAKLDDSQLLISYNLQFFAEDANGAEKTEEPTAKKLDDARKEGQVAKSQEIATAFSLLALFVILKFFYSFMGSIFKSTFERVYNSIPNVARTYDGYLPIAYLRSIVNNSMLTLLLLCAPFFIIGFAVVFICDFVQVGYKPTTKPLQPKLSKLNPVSGMKKIFSTRKLFELLKSILKLSIMAVVIYTFFIGRKESLFLLYDMPLNQAIGLMGNLVISLGIRIAIAYMFIAFADLIYQRRKFRKDMMMTKQEVKDEYKNSEGNPEVKNAQKRRMMQASQRRMMQQLPQADVVITNPTHFAVAIKYDAESAEAPMVIAKGADFLAQKIKEIARENNVEIVENKPLARMLYANVEVGELVPPELYKAVAEVLAYVYHLQGKI</sequence>
<evidence type="ECO:0000256" key="4">
    <source>
        <dbReference type="ARBA" id="ARBA00022448"/>
    </source>
</evidence>
<keyword evidence="8 12" id="KW-0653">Protein transport</keyword>
<feature type="transmembrane region" description="Helical" evidence="12">
    <location>
        <begin position="119"/>
        <end position="142"/>
    </location>
</feature>
<keyword evidence="11 12" id="KW-1006">Bacterial flagellum protein export</keyword>
<evidence type="ECO:0000256" key="2">
    <source>
        <dbReference type="ARBA" id="ARBA00010690"/>
    </source>
</evidence>
<dbReference type="AlphaFoldDB" id="A0A1M7SXT5"/>
<dbReference type="RefSeq" id="WP_072704946.1">
    <property type="nucleotide sequence ID" value="NZ_FRDH01000012.1"/>
</dbReference>
<keyword evidence="5 12" id="KW-1003">Cell membrane</keyword>
<feature type="transmembrane region" description="Helical" evidence="12">
    <location>
        <begin position="175"/>
        <end position="197"/>
    </location>
</feature>
<dbReference type="PRINTS" id="PR00950">
    <property type="entry name" value="TYPE3IMSPROT"/>
</dbReference>
<protein>
    <recommendedName>
        <fullName evidence="3 12">Flagellar biosynthetic protein FlhB</fullName>
    </recommendedName>
</protein>
<dbReference type="InterPro" id="IPR006135">
    <property type="entry name" value="T3SS_substrate_exporter"/>
</dbReference>
<keyword evidence="13" id="KW-0969">Cilium</keyword>
<dbReference type="GO" id="GO:0005886">
    <property type="term" value="C:plasma membrane"/>
    <property type="evidence" value="ECO:0007669"/>
    <property type="project" value="UniProtKB-SubCell"/>
</dbReference>
<evidence type="ECO:0000256" key="5">
    <source>
        <dbReference type="ARBA" id="ARBA00022475"/>
    </source>
</evidence>
<name>A0A1M7SXT5_9FIRM</name>
<dbReference type="NCBIfam" id="TIGR00328">
    <property type="entry name" value="flhB"/>
    <property type="match status" value="1"/>
</dbReference>
<dbReference type="GO" id="GO:0044780">
    <property type="term" value="P:bacterial-type flagellum assembly"/>
    <property type="evidence" value="ECO:0007669"/>
    <property type="project" value="InterPro"/>
</dbReference>
<feature type="transmembrane region" description="Helical" evidence="12">
    <location>
        <begin position="217"/>
        <end position="243"/>
    </location>
</feature>
<dbReference type="SUPFAM" id="SSF160544">
    <property type="entry name" value="EscU C-terminal domain-like"/>
    <property type="match status" value="1"/>
</dbReference>
<dbReference type="GO" id="GO:0009306">
    <property type="term" value="P:protein secretion"/>
    <property type="evidence" value="ECO:0007669"/>
    <property type="project" value="InterPro"/>
</dbReference>
<dbReference type="InterPro" id="IPR029025">
    <property type="entry name" value="T3SS_substrate_exporter_C"/>
</dbReference>
<evidence type="ECO:0000313" key="13">
    <source>
        <dbReference type="EMBL" id="SHN63270.1"/>
    </source>
</evidence>
<evidence type="ECO:0000256" key="12">
    <source>
        <dbReference type="RuleBase" id="RU364091"/>
    </source>
</evidence>
<reference evidence="13 14" key="1">
    <citation type="submission" date="2016-12" db="EMBL/GenBank/DDBJ databases">
        <authorList>
            <person name="Song W.-J."/>
            <person name="Kurnit D.M."/>
        </authorList>
    </citation>
    <scope>NUCLEOTIDE SEQUENCE [LARGE SCALE GENOMIC DNA]</scope>
    <source>
        <strain evidence="13 14">DSM 14810</strain>
    </source>
</reference>
<evidence type="ECO:0000256" key="6">
    <source>
        <dbReference type="ARBA" id="ARBA00022692"/>
    </source>
</evidence>
<proteinExistence type="inferred from homology"/>
<accession>A0A1M7SXT5</accession>
<dbReference type="PANTHER" id="PTHR30531">
    <property type="entry name" value="FLAGELLAR BIOSYNTHETIC PROTEIN FLHB"/>
    <property type="match status" value="1"/>
</dbReference>
<dbReference type="Gene3D" id="3.40.1690.10">
    <property type="entry name" value="secretion proteins EscU"/>
    <property type="match status" value="1"/>
</dbReference>
<gene>
    <name evidence="12" type="primary">flhB</name>
    <name evidence="13" type="ORF">SAMN02745247_02625</name>
</gene>
<keyword evidence="7 12" id="KW-1005">Bacterial flagellum biogenesis</keyword>
<keyword evidence="4 12" id="KW-0813">Transport</keyword>
<dbReference type="EMBL" id="FRDH01000012">
    <property type="protein sequence ID" value="SHN63270.1"/>
    <property type="molecule type" value="Genomic_DNA"/>
</dbReference>
<evidence type="ECO:0000256" key="9">
    <source>
        <dbReference type="ARBA" id="ARBA00022989"/>
    </source>
</evidence>
<keyword evidence="13" id="KW-0966">Cell projection</keyword>
<dbReference type="PANTHER" id="PTHR30531:SF12">
    <property type="entry name" value="FLAGELLAR BIOSYNTHETIC PROTEIN FLHB"/>
    <property type="match status" value="1"/>
</dbReference>
<dbReference type="Proteomes" id="UP000184097">
    <property type="component" value="Unassembled WGS sequence"/>
</dbReference>
<evidence type="ECO:0000256" key="3">
    <source>
        <dbReference type="ARBA" id="ARBA00021622"/>
    </source>
</evidence>
<evidence type="ECO:0000256" key="7">
    <source>
        <dbReference type="ARBA" id="ARBA00022795"/>
    </source>
</evidence>
<keyword evidence="13" id="KW-0282">Flagellum</keyword>
<keyword evidence="10 12" id="KW-0472">Membrane</keyword>
<keyword evidence="9 12" id="KW-1133">Transmembrane helix</keyword>
<evidence type="ECO:0000256" key="10">
    <source>
        <dbReference type="ARBA" id="ARBA00023136"/>
    </source>
</evidence>
<comment type="subcellular location">
    <subcellularLocation>
        <location evidence="1">Cell membrane</location>
        <topology evidence="1">Multi-pass membrane protein</topology>
    </subcellularLocation>
</comment>
<evidence type="ECO:0000256" key="8">
    <source>
        <dbReference type="ARBA" id="ARBA00022927"/>
    </source>
</evidence>
<keyword evidence="6 12" id="KW-0812">Transmembrane</keyword>
<dbReference type="FunFam" id="3.40.1690.10:FF:000001">
    <property type="entry name" value="Flagellar biosynthetic protein FlhB"/>
    <property type="match status" value="1"/>
</dbReference>
<dbReference type="Pfam" id="PF01312">
    <property type="entry name" value="Bac_export_2"/>
    <property type="match status" value="1"/>
</dbReference>